<keyword evidence="2" id="KW-0732">Signal</keyword>
<dbReference type="AlphaFoldDB" id="B4JRY3"/>
<dbReference type="OMA" id="VVFYYID"/>
<sequence length="407" mass="45787">MPAAIALLLLITGQALLFQSGVQAKRYLGVGQRIQGDQLLLKDVQHSRPASISEPASVSFNYNINEPITYIEIVSEENISAEVKFSYTDSLVVGVVRMLANNESEIEATNTEDLSSAFDVIINIFGFNQTMLNVNPALLVNRDTQFEGVLKPYDDEYEEVFDDVYDNAKREQLLVDMDEDDDDDDDDSSESPTFPPDFEHKDKIIQIGERQEGDDLLYETFQTSSDEPKGQINRTVLFYYIDSDYITYIKFVIFDHFTNKLATADDYMAPVAEYSHYSPSTLKATITDFNTSSLFVQMFVYGYRGLDVPPPDYRPFLEPGSSSGVPRTAHLTPLQRMQLLLLTGQSTLSPLEDEEDSSEDTEEDGVMHTIRAEDMVPSIPNAGLDQQRPVQQRLYASMLGLMLFAVA</sequence>
<name>B4JRY3_DROGR</name>
<organism evidence="4">
    <name type="scientific">Drosophila grimshawi</name>
    <name type="common">Hawaiian fruit fly</name>
    <name type="synonym">Idiomyia grimshawi</name>
    <dbReference type="NCBI Taxonomy" id="7222"/>
    <lineage>
        <taxon>Eukaryota</taxon>
        <taxon>Metazoa</taxon>
        <taxon>Ecdysozoa</taxon>
        <taxon>Arthropoda</taxon>
        <taxon>Hexapoda</taxon>
        <taxon>Insecta</taxon>
        <taxon>Pterygota</taxon>
        <taxon>Neoptera</taxon>
        <taxon>Endopterygota</taxon>
        <taxon>Diptera</taxon>
        <taxon>Brachycera</taxon>
        <taxon>Muscomorpha</taxon>
        <taxon>Ephydroidea</taxon>
        <taxon>Drosophilidae</taxon>
        <taxon>Drosophila</taxon>
        <taxon>Hawaiian Drosophila</taxon>
    </lineage>
</organism>
<keyword evidence="4" id="KW-1185">Reference proteome</keyword>
<protein>
    <submittedName>
        <fullName evidence="3">GH21660</fullName>
    </submittedName>
</protein>
<evidence type="ECO:0000313" key="4">
    <source>
        <dbReference type="Proteomes" id="UP000001070"/>
    </source>
</evidence>
<dbReference type="eggNOG" id="ENOG502TCTN">
    <property type="taxonomic scope" value="Eukaryota"/>
</dbReference>
<proteinExistence type="predicted"/>
<dbReference type="PhylomeDB" id="B4JRY3"/>
<evidence type="ECO:0000313" key="3">
    <source>
        <dbReference type="EMBL" id="EDV94523.1"/>
    </source>
</evidence>
<feature type="compositionally biased region" description="Acidic residues" evidence="1">
    <location>
        <begin position="178"/>
        <end position="189"/>
    </location>
</feature>
<evidence type="ECO:0000256" key="1">
    <source>
        <dbReference type="SAM" id="MobiDB-lite"/>
    </source>
</evidence>
<dbReference type="KEGG" id="dgr:6567647"/>
<dbReference type="Proteomes" id="UP000001070">
    <property type="component" value="Unassembled WGS sequence"/>
</dbReference>
<feature type="signal peptide" evidence="2">
    <location>
        <begin position="1"/>
        <end position="24"/>
    </location>
</feature>
<dbReference type="STRING" id="7222.B4JRY3"/>
<accession>B4JRY3</accession>
<dbReference type="OrthoDB" id="8043790at2759"/>
<dbReference type="HOGENOM" id="CLU_639790_0_0_1"/>
<dbReference type="EMBL" id="CH916373">
    <property type="protein sequence ID" value="EDV94523.1"/>
    <property type="molecule type" value="Genomic_DNA"/>
</dbReference>
<feature type="region of interest" description="Disordered" evidence="1">
    <location>
        <begin position="178"/>
        <end position="201"/>
    </location>
</feature>
<evidence type="ECO:0000256" key="2">
    <source>
        <dbReference type="SAM" id="SignalP"/>
    </source>
</evidence>
<feature type="chain" id="PRO_5002812868" evidence="2">
    <location>
        <begin position="25"/>
        <end position="407"/>
    </location>
</feature>
<gene>
    <name evidence="3" type="primary">Dgri\GH21660</name>
    <name evidence="3" type="ORF">Dgri_GH21660</name>
</gene>
<reference evidence="3 4" key="1">
    <citation type="journal article" date="2007" name="Nature">
        <title>Evolution of genes and genomes on the Drosophila phylogeny.</title>
        <authorList>
            <consortium name="Drosophila 12 Genomes Consortium"/>
            <person name="Clark A.G."/>
            <person name="Eisen M.B."/>
            <person name="Smith D.R."/>
            <person name="Bergman C.M."/>
            <person name="Oliver B."/>
            <person name="Markow T.A."/>
            <person name="Kaufman T.C."/>
            <person name="Kellis M."/>
            <person name="Gelbart W."/>
            <person name="Iyer V.N."/>
            <person name="Pollard D.A."/>
            <person name="Sackton T.B."/>
            <person name="Larracuente A.M."/>
            <person name="Singh N.D."/>
            <person name="Abad J.P."/>
            <person name="Abt D.N."/>
            <person name="Adryan B."/>
            <person name="Aguade M."/>
            <person name="Akashi H."/>
            <person name="Anderson W.W."/>
            <person name="Aquadro C.F."/>
            <person name="Ardell D.H."/>
            <person name="Arguello R."/>
            <person name="Artieri C.G."/>
            <person name="Barbash D.A."/>
            <person name="Barker D."/>
            <person name="Barsanti P."/>
            <person name="Batterham P."/>
            <person name="Batzoglou S."/>
            <person name="Begun D."/>
            <person name="Bhutkar A."/>
            <person name="Blanco E."/>
            <person name="Bosak S.A."/>
            <person name="Bradley R.K."/>
            <person name="Brand A.D."/>
            <person name="Brent M.R."/>
            <person name="Brooks A.N."/>
            <person name="Brown R.H."/>
            <person name="Butlin R.K."/>
            <person name="Caggese C."/>
            <person name="Calvi B.R."/>
            <person name="Bernardo de Carvalho A."/>
            <person name="Caspi A."/>
            <person name="Castrezana S."/>
            <person name="Celniker S.E."/>
            <person name="Chang J.L."/>
            <person name="Chapple C."/>
            <person name="Chatterji S."/>
            <person name="Chinwalla A."/>
            <person name="Civetta A."/>
            <person name="Clifton S.W."/>
            <person name="Comeron J.M."/>
            <person name="Costello J.C."/>
            <person name="Coyne J.A."/>
            <person name="Daub J."/>
            <person name="David R.G."/>
            <person name="Delcher A.L."/>
            <person name="Delehaunty K."/>
            <person name="Do C.B."/>
            <person name="Ebling H."/>
            <person name="Edwards K."/>
            <person name="Eickbush T."/>
            <person name="Evans J.D."/>
            <person name="Filipski A."/>
            <person name="Findeiss S."/>
            <person name="Freyhult E."/>
            <person name="Fulton L."/>
            <person name="Fulton R."/>
            <person name="Garcia A.C."/>
            <person name="Gardiner A."/>
            <person name="Garfield D.A."/>
            <person name="Garvin B.E."/>
            <person name="Gibson G."/>
            <person name="Gilbert D."/>
            <person name="Gnerre S."/>
            <person name="Godfrey J."/>
            <person name="Good R."/>
            <person name="Gotea V."/>
            <person name="Gravely B."/>
            <person name="Greenberg A.J."/>
            <person name="Griffiths-Jones S."/>
            <person name="Gross S."/>
            <person name="Guigo R."/>
            <person name="Gustafson E.A."/>
            <person name="Haerty W."/>
            <person name="Hahn M.W."/>
            <person name="Halligan D.L."/>
            <person name="Halpern A.L."/>
            <person name="Halter G.M."/>
            <person name="Han M.V."/>
            <person name="Heger A."/>
            <person name="Hillier L."/>
            <person name="Hinrichs A.S."/>
            <person name="Holmes I."/>
            <person name="Hoskins R.A."/>
            <person name="Hubisz M.J."/>
            <person name="Hultmark D."/>
            <person name="Huntley M.A."/>
            <person name="Jaffe D.B."/>
            <person name="Jagadeeshan S."/>
            <person name="Jeck W.R."/>
            <person name="Johnson J."/>
            <person name="Jones C.D."/>
            <person name="Jordan W.C."/>
            <person name="Karpen G.H."/>
            <person name="Kataoka E."/>
            <person name="Keightley P.D."/>
            <person name="Kheradpour P."/>
            <person name="Kirkness E.F."/>
            <person name="Koerich L.B."/>
            <person name="Kristiansen K."/>
            <person name="Kudrna D."/>
            <person name="Kulathinal R.J."/>
            <person name="Kumar S."/>
            <person name="Kwok R."/>
            <person name="Lander E."/>
            <person name="Langley C.H."/>
            <person name="Lapoint R."/>
            <person name="Lazzaro B.P."/>
            <person name="Lee S.J."/>
            <person name="Levesque L."/>
            <person name="Li R."/>
            <person name="Lin C.F."/>
            <person name="Lin M.F."/>
            <person name="Lindblad-Toh K."/>
            <person name="Llopart A."/>
            <person name="Long M."/>
            <person name="Low L."/>
            <person name="Lozovsky E."/>
            <person name="Lu J."/>
            <person name="Luo M."/>
            <person name="Machado C.A."/>
            <person name="Makalowski W."/>
            <person name="Marzo M."/>
            <person name="Matsuda M."/>
            <person name="Matzkin L."/>
            <person name="McAllister B."/>
            <person name="McBride C.S."/>
            <person name="McKernan B."/>
            <person name="McKernan K."/>
            <person name="Mendez-Lago M."/>
            <person name="Minx P."/>
            <person name="Mollenhauer M.U."/>
            <person name="Montooth K."/>
            <person name="Mount S.M."/>
            <person name="Mu X."/>
            <person name="Myers E."/>
            <person name="Negre B."/>
            <person name="Newfeld S."/>
            <person name="Nielsen R."/>
            <person name="Noor M.A."/>
            <person name="O'Grady P."/>
            <person name="Pachter L."/>
            <person name="Papaceit M."/>
            <person name="Parisi M.J."/>
            <person name="Parisi M."/>
            <person name="Parts L."/>
            <person name="Pedersen J.S."/>
            <person name="Pesole G."/>
            <person name="Phillippy A.M."/>
            <person name="Ponting C.P."/>
            <person name="Pop M."/>
            <person name="Porcelli D."/>
            <person name="Powell J.R."/>
            <person name="Prohaska S."/>
            <person name="Pruitt K."/>
            <person name="Puig M."/>
            <person name="Quesneville H."/>
            <person name="Ram K.R."/>
            <person name="Rand D."/>
            <person name="Rasmussen M.D."/>
            <person name="Reed L.K."/>
            <person name="Reenan R."/>
            <person name="Reily A."/>
            <person name="Remington K.A."/>
            <person name="Rieger T.T."/>
            <person name="Ritchie M.G."/>
            <person name="Robin C."/>
            <person name="Rogers Y.H."/>
            <person name="Rohde C."/>
            <person name="Rozas J."/>
            <person name="Rubenfield M.J."/>
            <person name="Ruiz A."/>
            <person name="Russo S."/>
            <person name="Salzberg S.L."/>
            <person name="Sanchez-Gracia A."/>
            <person name="Saranga D.J."/>
            <person name="Sato H."/>
            <person name="Schaeffer S.W."/>
            <person name="Schatz M.C."/>
            <person name="Schlenke T."/>
            <person name="Schwartz R."/>
            <person name="Segarra C."/>
            <person name="Singh R.S."/>
            <person name="Sirot L."/>
            <person name="Sirota M."/>
            <person name="Sisneros N.B."/>
            <person name="Smith C.D."/>
            <person name="Smith T.F."/>
            <person name="Spieth J."/>
            <person name="Stage D.E."/>
            <person name="Stark A."/>
            <person name="Stephan W."/>
            <person name="Strausberg R.L."/>
            <person name="Strempel S."/>
            <person name="Sturgill D."/>
            <person name="Sutton G."/>
            <person name="Sutton G.G."/>
            <person name="Tao W."/>
            <person name="Teichmann S."/>
            <person name="Tobari Y.N."/>
            <person name="Tomimura Y."/>
            <person name="Tsolas J.M."/>
            <person name="Valente V.L."/>
            <person name="Venter E."/>
            <person name="Venter J.C."/>
            <person name="Vicario S."/>
            <person name="Vieira F.G."/>
            <person name="Vilella A.J."/>
            <person name="Villasante A."/>
            <person name="Walenz B."/>
            <person name="Wang J."/>
            <person name="Wasserman M."/>
            <person name="Watts T."/>
            <person name="Wilson D."/>
            <person name="Wilson R.K."/>
            <person name="Wing R.A."/>
            <person name="Wolfner M.F."/>
            <person name="Wong A."/>
            <person name="Wong G.K."/>
            <person name="Wu C.I."/>
            <person name="Wu G."/>
            <person name="Yamamoto D."/>
            <person name="Yang H.P."/>
            <person name="Yang S.P."/>
            <person name="Yorke J.A."/>
            <person name="Yoshida K."/>
            <person name="Zdobnov E."/>
            <person name="Zhang P."/>
            <person name="Zhang Y."/>
            <person name="Zimin A.V."/>
            <person name="Baldwin J."/>
            <person name="Abdouelleil A."/>
            <person name="Abdulkadir J."/>
            <person name="Abebe A."/>
            <person name="Abera B."/>
            <person name="Abreu J."/>
            <person name="Acer S.C."/>
            <person name="Aftuck L."/>
            <person name="Alexander A."/>
            <person name="An P."/>
            <person name="Anderson E."/>
            <person name="Anderson S."/>
            <person name="Arachi H."/>
            <person name="Azer M."/>
            <person name="Bachantsang P."/>
            <person name="Barry A."/>
            <person name="Bayul T."/>
            <person name="Berlin A."/>
            <person name="Bessette D."/>
            <person name="Bloom T."/>
            <person name="Blye J."/>
            <person name="Boguslavskiy L."/>
            <person name="Bonnet C."/>
            <person name="Boukhgalter B."/>
            <person name="Bourzgui I."/>
            <person name="Brown A."/>
            <person name="Cahill P."/>
            <person name="Channer S."/>
            <person name="Cheshatsang Y."/>
            <person name="Chuda L."/>
            <person name="Citroen M."/>
            <person name="Collymore A."/>
            <person name="Cooke P."/>
            <person name="Costello M."/>
            <person name="D'Aco K."/>
            <person name="Daza R."/>
            <person name="De Haan G."/>
            <person name="DeGray S."/>
            <person name="DeMaso C."/>
            <person name="Dhargay N."/>
            <person name="Dooley K."/>
            <person name="Dooley E."/>
            <person name="Doricent M."/>
            <person name="Dorje P."/>
            <person name="Dorjee K."/>
            <person name="Dupes A."/>
            <person name="Elong R."/>
            <person name="Falk J."/>
            <person name="Farina A."/>
            <person name="Faro S."/>
            <person name="Ferguson D."/>
            <person name="Fisher S."/>
            <person name="Foley C.D."/>
            <person name="Franke A."/>
            <person name="Friedrich D."/>
            <person name="Gadbois L."/>
            <person name="Gearin G."/>
            <person name="Gearin C.R."/>
            <person name="Giannoukos G."/>
            <person name="Goode T."/>
            <person name="Graham J."/>
            <person name="Grandbois E."/>
            <person name="Grewal S."/>
            <person name="Gyaltsen K."/>
            <person name="Hafez N."/>
            <person name="Hagos B."/>
            <person name="Hall J."/>
            <person name="Henson C."/>
            <person name="Hollinger A."/>
            <person name="Honan T."/>
            <person name="Huard M.D."/>
            <person name="Hughes L."/>
            <person name="Hurhula B."/>
            <person name="Husby M.E."/>
            <person name="Kamat A."/>
            <person name="Kanga B."/>
            <person name="Kashin S."/>
            <person name="Khazanovich D."/>
            <person name="Kisner P."/>
            <person name="Lance K."/>
            <person name="Lara M."/>
            <person name="Lee W."/>
            <person name="Lennon N."/>
            <person name="Letendre F."/>
            <person name="LeVine R."/>
            <person name="Lipovsky A."/>
            <person name="Liu X."/>
            <person name="Liu J."/>
            <person name="Liu S."/>
            <person name="Lokyitsang T."/>
            <person name="Lokyitsang Y."/>
            <person name="Lubonja R."/>
            <person name="Lui A."/>
            <person name="MacDonald P."/>
            <person name="Magnisalis V."/>
            <person name="Maru K."/>
            <person name="Matthews C."/>
            <person name="McCusker W."/>
            <person name="McDonough S."/>
            <person name="Mehta T."/>
            <person name="Meldrim J."/>
            <person name="Meneus L."/>
            <person name="Mihai O."/>
            <person name="Mihalev A."/>
            <person name="Mihova T."/>
            <person name="Mittelman R."/>
            <person name="Mlenga V."/>
            <person name="Montmayeur A."/>
            <person name="Mulrain L."/>
            <person name="Navidi A."/>
            <person name="Naylor J."/>
            <person name="Negash T."/>
            <person name="Nguyen T."/>
            <person name="Nguyen N."/>
            <person name="Nicol R."/>
            <person name="Norbu C."/>
            <person name="Norbu N."/>
            <person name="Novod N."/>
            <person name="O'Neill B."/>
            <person name="Osman S."/>
            <person name="Markiewicz E."/>
            <person name="Oyono O.L."/>
            <person name="Patti C."/>
            <person name="Phunkhang P."/>
            <person name="Pierre F."/>
            <person name="Priest M."/>
            <person name="Raghuraman S."/>
            <person name="Rege F."/>
            <person name="Reyes R."/>
            <person name="Rise C."/>
            <person name="Rogov P."/>
            <person name="Ross K."/>
            <person name="Ryan E."/>
            <person name="Settipalli S."/>
            <person name="Shea T."/>
            <person name="Sherpa N."/>
            <person name="Shi L."/>
            <person name="Shih D."/>
            <person name="Sparrow T."/>
            <person name="Spaulding J."/>
            <person name="Stalker J."/>
            <person name="Stange-Thomann N."/>
            <person name="Stavropoulos S."/>
            <person name="Stone C."/>
            <person name="Strader C."/>
            <person name="Tesfaye S."/>
            <person name="Thomson T."/>
            <person name="Thoulutsang Y."/>
            <person name="Thoulutsang D."/>
            <person name="Topham K."/>
            <person name="Topping I."/>
            <person name="Tsamla T."/>
            <person name="Vassiliev H."/>
            <person name="Vo A."/>
            <person name="Wangchuk T."/>
            <person name="Wangdi T."/>
            <person name="Weiand M."/>
            <person name="Wilkinson J."/>
            <person name="Wilson A."/>
            <person name="Yadav S."/>
            <person name="Young G."/>
            <person name="Yu Q."/>
            <person name="Zembek L."/>
            <person name="Zhong D."/>
            <person name="Zimmer A."/>
            <person name="Zwirko Z."/>
            <person name="Jaffe D.B."/>
            <person name="Alvarez P."/>
            <person name="Brockman W."/>
            <person name="Butler J."/>
            <person name="Chin C."/>
            <person name="Gnerre S."/>
            <person name="Grabherr M."/>
            <person name="Kleber M."/>
            <person name="Mauceli E."/>
            <person name="MacCallum I."/>
        </authorList>
    </citation>
    <scope>NUCLEOTIDE SEQUENCE [LARGE SCALE GENOMIC DNA]</scope>
    <source>
        <strain evidence="4">Tucson 15287-2541.00</strain>
    </source>
</reference>
<dbReference type="InParanoid" id="B4JRY3"/>